<dbReference type="AlphaFoldDB" id="U4TLK4"/>
<evidence type="ECO:0000313" key="7">
    <source>
        <dbReference type="Proteomes" id="UP000030647"/>
    </source>
</evidence>
<protein>
    <recommendedName>
        <fullName evidence="8">Glycosyl hydrolase family 43</fullName>
    </recommendedName>
</protein>
<dbReference type="GO" id="GO:0004553">
    <property type="term" value="F:hydrolase activity, hydrolyzing O-glycosyl compounds"/>
    <property type="evidence" value="ECO:0007669"/>
    <property type="project" value="InterPro"/>
</dbReference>
<dbReference type="Proteomes" id="UP000030647">
    <property type="component" value="Unassembled WGS sequence"/>
</dbReference>
<keyword evidence="2" id="KW-0677">Repeat</keyword>
<dbReference type="Pfam" id="PF04616">
    <property type="entry name" value="Glyco_hydro_43"/>
    <property type="match status" value="1"/>
</dbReference>
<dbReference type="STRING" id="1231336.L248_3022"/>
<evidence type="ECO:0008006" key="8">
    <source>
        <dbReference type="Google" id="ProtNLM"/>
    </source>
</evidence>
<dbReference type="HOGENOM" id="CLU_016116_0_1_9"/>
<evidence type="ECO:0000256" key="3">
    <source>
        <dbReference type="ARBA" id="ARBA00022801"/>
    </source>
</evidence>
<proteinExistence type="inferred from homology"/>
<dbReference type="Gene3D" id="2.115.10.20">
    <property type="entry name" value="Glycosyl hydrolase domain, family 43"/>
    <property type="match status" value="1"/>
</dbReference>
<dbReference type="CDD" id="cd18825">
    <property type="entry name" value="GH43_CtGH43-like"/>
    <property type="match status" value="1"/>
</dbReference>
<evidence type="ECO:0000256" key="2">
    <source>
        <dbReference type="ARBA" id="ARBA00022737"/>
    </source>
</evidence>
<dbReference type="PANTHER" id="PTHR22925:SF3">
    <property type="entry name" value="GLYCOSYL HYDROLASE FAMILY PROTEIN 43"/>
    <property type="match status" value="1"/>
</dbReference>
<reference evidence="7" key="1">
    <citation type="journal article" date="2013" name="Genome Announc.">
        <title>Whole-Genome Sequencing of Lactobacillus shenzhenensis Strain LY-73T.</title>
        <authorList>
            <person name="Lin Z."/>
            <person name="Liu Z."/>
            <person name="Yang R."/>
            <person name="Zou Y."/>
            <person name="Wan D."/>
            <person name="Chen J."/>
            <person name="Guo M."/>
            <person name="Zhao J."/>
            <person name="Fang C."/>
            <person name="Yang R."/>
            <person name="Liu F."/>
        </authorList>
    </citation>
    <scope>NUCLEOTIDE SEQUENCE [LARGE SCALE GENOMIC DNA]</scope>
    <source>
        <strain evidence="7">LY-73</strain>
    </source>
</reference>
<gene>
    <name evidence="6" type="ORF">L248_3022</name>
</gene>
<keyword evidence="7" id="KW-1185">Reference proteome</keyword>
<organism evidence="6 7">
    <name type="scientific">Schleiferilactobacillus shenzhenensis LY-73</name>
    <dbReference type="NCBI Taxonomy" id="1231336"/>
    <lineage>
        <taxon>Bacteria</taxon>
        <taxon>Bacillati</taxon>
        <taxon>Bacillota</taxon>
        <taxon>Bacilli</taxon>
        <taxon>Lactobacillales</taxon>
        <taxon>Lactobacillaceae</taxon>
        <taxon>Schleiferilactobacillus</taxon>
    </lineage>
</organism>
<dbReference type="InterPro" id="IPR001313">
    <property type="entry name" value="Pumilio_RNA-bd_rpt"/>
</dbReference>
<comment type="similarity">
    <text evidence="1 5">Belongs to the glycosyl hydrolase 43 family.</text>
</comment>
<dbReference type="GO" id="GO:0005975">
    <property type="term" value="P:carbohydrate metabolic process"/>
    <property type="evidence" value="ECO:0007669"/>
    <property type="project" value="InterPro"/>
</dbReference>
<name>U4TLK4_9LACO</name>
<keyword evidence="3 5" id="KW-0378">Hydrolase</keyword>
<keyword evidence="4 5" id="KW-0326">Glycosidase</keyword>
<evidence type="ECO:0000256" key="5">
    <source>
        <dbReference type="RuleBase" id="RU361187"/>
    </source>
</evidence>
<accession>U4TLK4</accession>
<dbReference type="PROSITE" id="PS50302">
    <property type="entry name" value="PUM"/>
    <property type="match status" value="1"/>
</dbReference>
<dbReference type="eggNOG" id="COG1621">
    <property type="taxonomic scope" value="Bacteria"/>
</dbReference>
<dbReference type="GO" id="GO:0003723">
    <property type="term" value="F:RNA binding"/>
    <property type="evidence" value="ECO:0007669"/>
    <property type="project" value="InterPro"/>
</dbReference>
<dbReference type="InterPro" id="IPR023296">
    <property type="entry name" value="Glyco_hydro_beta-prop_sf"/>
</dbReference>
<evidence type="ECO:0000256" key="1">
    <source>
        <dbReference type="ARBA" id="ARBA00009865"/>
    </source>
</evidence>
<dbReference type="PANTHER" id="PTHR22925">
    <property type="entry name" value="GLYCOSYL HYDROLASE 43 FAMILY MEMBER"/>
    <property type="match status" value="1"/>
</dbReference>
<dbReference type="EMBL" id="KI271589">
    <property type="protein sequence ID" value="ERL65084.1"/>
    <property type="molecule type" value="Genomic_DNA"/>
</dbReference>
<evidence type="ECO:0000256" key="4">
    <source>
        <dbReference type="ARBA" id="ARBA00023295"/>
    </source>
</evidence>
<evidence type="ECO:0000313" key="6">
    <source>
        <dbReference type="EMBL" id="ERL65084.1"/>
    </source>
</evidence>
<dbReference type="InterPro" id="IPR006710">
    <property type="entry name" value="Glyco_hydro_43"/>
</dbReference>
<sequence>MSALRFLRKKGSYHIMNKNGQPWQDDAGELIQAHGGMILQHGDTYYWYGENKDAENYRNAAGVNMVPFVGISCYTSRDLVTWHNAGVVLNTATDPTHTLGRESICERPKVLYDDQRDRFVMWCHYDTPDYTFAGNLVAVADQPTGPFVVQKVLRPNRRESRDMTIYQDGGRTYLIHSSDMNKTLYFSEMTDDYLDFTGFTAKAFVDQEREAPTVFHAGDWYYTVTSGCTGWRPNPALFSRSHFLFSNQKLIDNPCIGPRARTTYDGQPTYVLPIAGQYYLMLDHWQRFDLKHSGYSILPIEIHGRDLVIPWTETPFGGQLD</sequence>
<dbReference type="SUPFAM" id="SSF75005">
    <property type="entry name" value="Arabinanase/levansucrase/invertase"/>
    <property type="match status" value="1"/>
</dbReference>